<sequence length="457" mass="52583">MKDSQILTLSKKKYTYSILDSIDVGIEITHNPYRLPVERLFTMAARMNKKRSFLFVSKLLGKHLPINPNKGLLTAALLAARYAEEVKGLECVEKERLLSLFPVDEPSFKRISIVPKTVKPLVIGFAETATGLGHAFFDCFEFADYFHTTREVLLDRYPEITFEEEHSHATSHHCYIPLEMIQHEREIILVDDEITTGKTALNIIQSIHARFPRLEYTVVSILDWRSEEHKREFALLEKNLGITISVVSLLAGKVEIKQHKKIQECLDKKEMNNRLESKVECLQLSSFFATTAFLSAISQVEAPFIQETGRFGIQSTGNDFIHHKLSEAASFLKQKRNGKKTLCLGTGEFMYLPMKLAAEMGYGVSYQSTTRSPIYIRHIYGYGAKHGITFPNPENQAISHFVYNIPPDHYDDIFIFIEREVEFEKLKPLVKELEKLQIKSIKFVFFSKRYEVNLCKK</sequence>
<dbReference type="CDD" id="cd06223">
    <property type="entry name" value="PRTases_typeI"/>
    <property type="match status" value="1"/>
</dbReference>
<dbReference type="Pfam" id="PF12500">
    <property type="entry name" value="TRSP"/>
    <property type="match status" value="1"/>
</dbReference>
<dbReference type="Pfam" id="PF15609">
    <property type="entry name" value="PRTase_2"/>
    <property type="match status" value="1"/>
</dbReference>
<gene>
    <name evidence="3" type="ORF">J2S10_000714</name>
</gene>
<comment type="caution">
    <text evidence="3">The sequence shown here is derived from an EMBL/GenBank/DDBJ whole genome shotgun (WGS) entry which is preliminary data.</text>
</comment>
<feature type="domain" description="Orotate phosphoribosyltransferase-like" evidence="2">
    <location>
        <begin position="40"/>
        <end position="253"/>
    </location>
</feature>
<accession>A0ABT9XRP6</accession>
<dbReference type="InterPro" id="IPR029057">
    <property type="entry name" value="PRTase-like"/>
</dbReference>
<reference evidence="3 4" key="1">
    <citation type="submission" date="2023-07" db="EMBL/GenBank/DDBJ databases">
        <title>Genomic Encyclopedia of Type Strains, Phase IV (KMG-IV): sequencing the most valuable type-strain genomes for metagenomic binning, comparative biology and taxonomic classification.</title>
        <authorList>
            <person name="Goeker M."/>
        </authorList>
    </citation>
    <scope>NUCLEOTIDE SEQUENCE [LARGE SCALE GENOMIC DNA]</scope>
    <source>
        <strain evidence="3 4">DSM 27594</strain>
    </source>
</reference>
<proteinExistence type="predicted"/>
<dbReference type="RefSeq" id="WP_307404478.1">
    <property type="nucleotide sequence ID" value="NZ_JAUSTW010000001.1"/>
</dbReference>
<protein>
    <recommendedName>
        <fullName evidence="5">Adenine/guanine phosphoribosyltransferase</fullName>
    </recommendedName>
</protein>
<dbReference type="Gene3D" id="3.40.50.2020">
    <property type="match status" value="1"/>
</dbReference>
<dbReference type="PIRSF" id="PIRSF020967">
    <property type="entry name" value="UCP020967"/>
    <property type="match status" value="1"/>
</dbReference>
<evidence type="ECO:0000313" key="3">
    <source>
        <dbReference type="EMBL" id="MDQ0197609.1"/>
    </source>
</evidence>
<feature type="domain" description="TRSP" evidence="1">
    <location>
        <begin position="307"/>
        <end position="433"/>
    </location>
</feature>
<dbReference type="EMBL" id="JAUSTW010000001">
    <property type="protein sequence ID" value="MDQ0197609.1"/>
    <property type="molecule type" value="Genomic_DNA"/>
</dbReference>
<organism evidence="3 4">
    <name type="scientific">Neobacillus ginsengisoli</name>
    <dbReference type="NCBI Taxonomy" id="904295"/>
    <lineage>
        <taxon>Bacteria</taxon>
        <taxon>Bacillati</taxon>
        <taxon>Bacillota</taxon>
        <taxon>Bacilli</taxon>
        <taxon>Bacillales</taxon>
        <taxon>Bacillaceae</taxon>
        <taxon>Neobacillus</taxon>
    </lineage>
</organism>
<evidence type="ECO:0000259" key="2">
    <source>
        <dbReference type="Pfam" id="PF15609"/>
    </source>
</evidence>
<keyword evidence="4" id="KW-1185">Reference proteome</keyword>
<name>A0ABT9XRP6_9BACI</name>
<evidence type="ECO:0008006" key="5">
    <source>
        <dbReference type="Google" id="ProtNLM"/>
    </source>
</evidence>
<evidence type="ECO:0000313" key="4">
    <source>
        <dbReference type="Proteomes" id="UP001224122"/>
    </source>
</evidence>
<dbReference type="InterPro" id="IPR041688">
    <property type="entry name" value="PRTase_2"/>
</dbReference>
<dbReference type="SUPFAM" id="SSF53271">
    <property type="entry name" value="PRTase-like"/>
    <property type="match status" value="1"/>
</dbReference>
<evidence type="ECO:0000259" key="1">
    <source>
        <dbReference type="Pfam" id="PF12500"/>
    </source>
</evidence>
<dbReference type="InterPro" id="IPR000836">
    <property type="entry name" value="PRTase_dom"/>
</dbReference>
<dbReference type="Proteomes" id="UP001224122">
    <property type="component" value="Unassembled WGS sequence"/>
</dbReference>
<dbReference type="InterPro" id="IPR022537">
    <property type="entry name" value="TRSP_dom"/>
</dbReference>
<dbReference type="InterPro" id="IPR011214">
    <property type="entry name" value="UCP020967"/>
</dbReference>